<dbReference type="EMBL" id="JABBWE010000018">
    <property type="protein sequence ID" value="KAG1796749.1"/>
    <property type="molecule type" value="Genomic_DNA"/>
</dbReference>
<sequence length="77" mass="8661">MLRVVHIGPWSSSIAFSKNLSCLLSLVSESINATPPPDRPCELSTQQSTLENRCPGSAYKNFNLKFMYLSMIHIFEL</sequence>
<name>A0A9P7IWA0_9AGAM</name>
<accession>A0A9P7IWA0</accession>
<dbReference type="GeneID" id="64596346"/>
<dbReference type="AlphaFoldDB" id="A0A9P7IWA0"/>
<evidence type="ECO:0000313" key="1">
    <source>
        <dbReference type="EMBL" id="KAG1796749.1"/>
    </source>
</evidence>
<evidence type="ECO:0000313" key="2">
    <source>
        <dbReference type="Proteomes" id="UP000719766"/>
    </source>
</evidence>
<protein>
    <submittedName>
        <fullName evidence="1">Uncharacterized protein</fullName>
    </submittedName>
</protein>
<gene>
    <name evidence="1" type="ORF">HD556DRAFT_1359586</name>
</gene>
<reference evidence="1" key="1">
    <citation type="journal article" date="2020" name="New Phytol.">
        <title>Comparative genomics reveals dynamic genome evolution in host specialist ectomycorrhizal fungi.</title>
        <authorList>
            <person name="Lofgren L.A."/>
            <person name="Nguyen N.H."/>
            <person name="Vilgalys R."/>
            <person name="Ruytinx J."/>
            <person name="Liao H.L."/>
            <person name="Branco S."/>
            <person name="Kuo A."/>
            <person name="LaButti K."/>
            <person name="Lipzen A."/>
            <person name="Andreopoulos W."/>
            <person name="Pangilinan J."/>
            <person name="Riley R."/>
            <person name="Hundley H."/>
            <person name="Na H."/>
            <person name="Barry K."/>
            <person name="Grigoriev I.V."/>
            <person name="Stajich J.E."/>
            <person name="Kennedy P.G."/>
        </authorList>
    </citation>
    <scope>NUCLEOTIDE SEQUENCE</scope>
    <source>
        <strain evidence="1">S12</strain>
    </source>
</reference>
<comment type="caution">
    <text evidence="1">The sequence shown here is derived from an EMBL/GenBank/DDBJ whole genome shotgun (WGS) entry which is preliminary data.</text>
</comment>
<organism evidence="1 2">
    <name type="scientific">Suillus plorans</name>
    <dbReference type="NCBI Taxonomy" id="116603"/>
    <lineage>
        <taxon>Eukaryota</taxon>
        <taxon>Fungi</taxon>
        <taxon>Dikarya</taxon>
        <taxon>Basidiomycota</taxon>
        <taxon>Agaricomycotina</taxon>
        <taxon>Agaricomycetes</taxon>
        <taxon>Agaricomycetidae</taxon>
        <taxon>Boletales</taxon>
        <taxon>Suillineae</taxon>
        <taxon>Suillaceae</taxon>
        <taxon>Suillus</taxon>
    </lineage>
</organism>
<proteinExistence type="predicted"/>
<keyword evidence="2" id="KW-1185">Reference proteome</keyword>
<dbReference type="Proteomes" id="UP000719766">
    <property type="component" value="Unassembled WGS sequence"/>
</dbReference>
<dbReference type="RefSeq" id="XP_041162106.1">
    <property type="nucleotide sequence ID" value="XM_041302582.1"/>
</dbReference>